<keyword evidence="1" id="KW-1133">Transmembrane helix</keyword>
<keyword evidence="1" id="KW-0472">Membrane</keyword>
<proteinExistence type="predicted"/>
<dbReference type="Proteomes" id="UP000322214">
    <property type="component" value="Chromosome"/>
</dbReference>
<dbReference type="InterPro" id="IPR018639">
    <property type="entry name" value="DUF2062"/>
</dbReference>
<keyword evidence="4" id="KW-1185">Reference proteome</keyword>
<dbReference type="PANTHER" id="PTHR40547">
    <property type="entry name" value="SLL0298 PROTEIN"/>
    <property type="match status" value="1"/>
</dbReference>
<dbReference type="Pfam" id="PF09835">
    <property type="entry name" value="DUF2062"/>
    <property type="match status" value="1"/>
</dbReference>
<gene>
    <name evidence="3" type="ORF">MFFC18_35450</name>
</gene>
<dbReference type="PANTHER" id="PTHR40547:SF1">
    <property type="entry name" value="SLL0298 PROTEIN"/>
    <property type="match status" value="1"/>
</dbReference>
<evidence type="ECO:0000313" key="3">
    <source>
        <dbReference type="EMBL" id="QEG23644.1"/>
    </source>
</evidence>
<evidence type="ECO:0000256" key="1">
    <source>
        <dbReference type="SAM" id="Phobius"/>
    </source>
</evidence>
<dbReference type="STRING" id="980251.GCA_001642875_04407"/>
<evidence type="ECO:0000313" key="4">
    <source>
        <dbReference type="Proteomes" id="UP000322214"/>
    </source>
</evidence>
<feature type="transmembrane region" description="Helical" evidence="1">
    <location>
        <begin position="47"/>
        <end position="68"/>
    </location>
</feature>
<sequence length="179" mass="20022">MPIKFVNDQPETPTMITGRIRHFFVYEVLHANDPPHRLALGLATGTFAMFSPLFGLQMVINVVLAWVLRANKLVGIPIVWITNPVTIVPVFFPCYVLGCWITGAPIMKGKFASIHQSWKTLADDSSARIGDYFQFVWQQFSEIAVPLCIGCTTVGITLAIVVYYISFALIRKYRASHAS</sequence>
<feature type="transmembrane region" description="Helical" evidence="1">
    <location>
        <begin position="143"/>
        <end position="170"/>
    </location>
</feature>
<dbReference type="AlphaFoldDB" id="A0A5B9PBG8"/>
<reference evidence="3 4" key="1">
    <citation type="submission" date="2019-08" db="EMBL/GenBank/DDBJ databases">
        <title>Deep-cultivation of Planctomycetes and their phenomic and genomic characterization uncovers novel biology.</title>
        <authorList>
            <person name="Wiegand S."/>
            <person name="Jogler M."/>
            <person name="Boedeker C."/>
            <person name="Pinto D."/>
            <person name="Vollmers J."/>
            <person name="Rivas-Marin E."/>
            <person name="Kohn T."/>
            <person name="Peeters S.H."/>
            <person name="Heuer A."/>
            <person name="Rast P."/>
            <person name="Oberbeckmann S."/>
            <person name="Bunk B."/>
            <person name="Jeske O."/>
            <person name="Meyerdierks A."/>
            <person name="Storesund J.E."/>
            <person name="Kallscheuer N."/>
            <person name="Luecker S."/>
            <person name="Lage O.M."/>
            <person name="Pohl T."/>
            <person name="Merkel B.J."/>
            <person name="Hornburger P."/>
            <person name="Mueller R.-W."/>
            <person name="Bruemmer F."/>
            <person name="Labrenz M."/>
            <person name="Spormann A.M."/>
            <person name="Op den Camp H."/>
            <person name="Overmann J."/>
            <person name="Amann R."/>
            <person name="Jetten M.S.M."/>
            <person name="Mascher T."/>
            <person name="Medema M.H."/>
            <person name="Devos D.P."/>
            <person name="Kaster A.-K."/>
            <person name="Ovreas L."/>
            <person name="Rohde M."/>
            <person name="Galperin M.Y."/>
            <person name="Jogler C."/>
        </authorList>
    </citation>
    <scope>NUCLEOTIDE SEQUENCE [LARGE SCALE GENOMIC DNA]</scope>
    <source>
        <strain evidence="3 4">FC18</strain>
    </source>
</reference>
<accession>A0A5B9PBG8</accession>
<name>A0A5B9PBG8_9BACT</name>
<dbReference type="KEGG" id="mff:MFFC18_35450"/>
<protein>
    <recommendedName>
        <fullName evidence="2">DUF2062 domain-containing protein</fullName>
    </recommendedName>
</protein>
<dbReference type="OrthoDB" id="9794343at2"/>
<organism evidence="3 4">
    <name type="scientific">Mariniblastus fucicola</name>
    <dbReference type="NCBI Taxonomy" id="980251"/>
    <lineage>
        <taxon>Bacteria</taxon>
        <taxon>Pseudomonadati</taxon>
        <taxon>Planctomycetota</taxon>
        <taxon>Planctomycetia</taxon>
        <taxon>Pirellulales</taxon>
        <taxon>Pirellulaceae</taxon>
        <taxon>Mariniblastus</taxon>
    </lineage>
</organism>
<dbReference type="EMBL" id="CP042912">
    <property type="protein sequence ID" value="QEG23644.1"/>
    <property type="molecule type" value="Genomic_DNA"/>
</dbReference>
<evidence type="ECO:0000259" key="2">
    <source>
        <dbReference type="Pfam" id="PF09835"/>
    </source>
</evidence>
<keyword evidence="1" id="KW-0812">Transmembrane</keyword>
<feature type="transmembrane region" description="Helical" evidence="1">
    <location>
        <begin position="80"/>
        <end position="103"/>
    </location>
</feature>
<feature type="domain" description="DUF2062" evidence="2">
    <location>
        <begin position="23"/>
        <end position="177"/>
    </location>
</feature>